<feature type="compositionally biased region" description="Polar residues" evidence="1">
    <location>
        <begin position="21"/>
        <end position="35"/>
    </location>
</feature>
<dbReference type="PANTHER" id="PTHR33180:SF31">
    <property type="entry name" value="POLYPROTEIN PROTEIN"/>
    <property type="match status" value="1"/>
</dbReference>
<organism evidence="2 3">
    <name type="scientific">Solanum commersonii</name>
    <name type="common">Commerson's wild potato</name>
    <name type="synonym">Commerson's nightshade</name>
    <dbReference type="NCBI Taxonomy" id="4109"/>
    <lineage>
        <taxon>Eukaryota</taxon>
        <taxon>Viridiplantae</taxon>
        <taxon>Streptophyta</taxon>
        <taxon>Embryophyta</taxon>
        <taxon>Tracheophyta</taxon>
        <taxon>Spermatophyta</taxon>
        <taxon>Magnoliopsida</taxon>
        <taxon>eudicotyledons</taxon>
        <taxon>Gunneridae</taxon>
        <taxon>Pentapetalae</taxon>
        <taxon>asterids</taxon>
        <taxon>lamiids</taxon>
        <taxon>Solanales</taxon>
        <taxon>Solanaceae</taxon>
        <taxon>Solanoideae</taxon>
        <taxon>Solaneae</taxon>
        <taxon>Solanum</taxon>
    </lineage>
</organism>
<evidence type="ECO:0000256" key="1">
    <source>
        <dbReference type="SAM" id="MobiDB-lite"/>
    </source>
</evidence>
<evidence type="ECO:0000313" key="3">
    <source>
        <dbReference type="Proteomes" id="UP000824120"/>
    </source>
</evidence>
<keyword evidence="3" id="KW-1185">Reference proteome</keyword>
<dbReference type="Proteomes" id="UP000824120">
    <property type="component" value="Chromosome 1"/>
</dbReference>
<dbReference type="PANTHER" id="PTHR33180">
    <property type="entry name" value="PHOTOSYSTEM II CP43 REACTION CENTER PROTEIN"/>
    <property type="match status" value="1"/>
</dbReference>
<sequence length="114" mass="12608">MGYGPSYRRSYYLQRAWRDSTPVSGTPSTTMSLRSSPGPEALTFLPGSRNSIQLMGNCSEYINIVLNRPLHSSLSYEGLPISQSLDDLKGWLGPLISDTTPGGWMQKLLLRRGT</sequence>
<feature type="region of interest" description="Disordered" evidence="1">
    <location>
        <begin position="20"/>
        <end position="40"/>
    </location>
</feature>
<reference evidence="2 3" key="1">
    <citation type="submission" date="2020-09" db="EMBL/GenBank/DDBJ databases">
        <title>De no assembly of potato wild relative species, Solanum commersonii.</title>
        <authorList>
            <person name="Cho K."/>
        </authorList>
    </citation>
    <scope>NUCLEOTIDE SEQUENCE [LARGE SCALE GENOMIC DNA]</scope>
    <source>
        <strain evidence="2">LZ3.2</strain>
        <tissue evidence="2">Leaf</tissue>
    </source>
</reference>
<evidence type="ECO:0000313" key="2">
    <source>
        <dbReference type="EMBL" id="KAG5631021.1"/>
    </source>
</evidence>
<comment type="caution">
    <text evidence="2">The sequence shown here is derived from an EMBL/GenBank/DDBJ whole genome shotgun (WGS) entry which is preliminary data.</text>
</comment>
<proteinExistence type="predicted"/>
<dbReference type="AlphaFoldDB" id="A0A9J6B2P2"/>
<gene>
    <name evidence="2" type="ORF">H5410_002738</name>
</gene>
<dbReference type="EMBL" id="JACXVP010000001">
    <property type="protein sequence ID" value="KAG5631021.1"/>
    <property type="molecule type" value="Genomic_DNA"/>
</dbReference>
<name>A0A9J6B2P2_SOLCO</name>
<accession>A0A9J6B2P2</accession>
<protein>
    <submittedName>
        <fullName evidence="2">Uncharacterized protein</fullName>
    </submittedName>
</protein>